<feature type="region of interest" description="Disordered" evidence="2">
    <location>
        <begin position="33"/>
        <end position="115"/>
    </location>
</feature>
<keyword evidence="4" id="KW-1185">Reference proteome</keyword>
<dbReference type="Proteomes" id="UP001056384">
    <property type="component" value="Chromosome 4"/>
</dbReference>
<feature type="coiled-coil region" evidence="1">
    <location>
        <begin position="120"/>
        <end position="235"/>
    </location>
</feature>
<dbReference type="EMBL" id="CP099421">
    <property type="protein sequence ID" value="USW52092.1"/>
    <property type="molecule type" value="Genomic_DNA"/>
</dbReference>
<name>A0A9Q9AU81_9PEZI</name>
<evidence type="ECO:0000313" key="4">
    <source>
        <dbReference type="Proteomes" id="UP001056384"/>
    </source>
</evidence>
<organism evidence="3 4">
    <name type="scientific">Septoria linicola</name>
    <dbReference type="NCBI Taxonomy" id="215465"/>
    <lineage>
        <taxon>Eukaryota</taxon>
        <taxon>Fungi</taxon>
        <taxon>Dikarya</taxon>
        <taxon>Ascomycota</taxon>
        <taxon>Pezizomycotina</taxon>
        <taxon>Dothideomycetes</taxon>
        <taxon>Dothideomycetidae</taxon>
        <taxon>Mycosphaerellales</taxon>
        <taxon>Mycosphaerellaceae</taxon>
        <taxon>Septoria</taxon>
    </lineage>
</organism>
<evidence type="ECO:0000256" key="1">
    <source>
        <dbReference type="SAM" id="Coils"/>
    </source>
</evidence>
<accession>A0A9Q9AU81</accession>
<feature type="compositionally biased region" description="Low complexity" evidence="2">
    <location>
        <begin position="51"/>
        <end position="65"/>
    </location>
</feature>
<sequence>MEMGYVWSPRYGVDNTMAFKQIRAFLVRYSPQSSKVRITARSAPSPEPGSLRRSSSIGKSSASQWSDDDDSWDGEPPRVHLRHLDENHQGQHETSSANRVHKNIHTPTKPPTRRDTILENARLRVANHRLAEHLEKLEQDLARKQATLAELENELELLWDTANEHQRQRWKLRDENAALTAQVEALSTSKWRPLRQLRERLLEVDSRARLAESQVLTMKELLATAVKERRELREEAYELWDAILHTGEQQGVLDRADRAMNRLSIRFDFEDGYR</sequence>
<evidence type="ECO:0000313" key="3">
    <source>
        <dbReference type="EMBL" id="USW52092.1"/>
    </source>
</evidence>
<keyword evidence="1" id="KW-0175">Coiled coil</keyword>
<gene>
    <name evidence="3" type="ORF">Slin15195_G054110</name>
</gene>
<proteinExistence type="predicted"/>
<dbReference type="AlphaFoldDB" id="A0A9Q9AU81"/>
<feature type="compositionally biased region" description="Basic and acidic residues" evidence="2">
    <location>
        <begin position="75"/>
        <end position="91"/>
    </location>
</feature>
<reference evidence="3" key="1">
    <citation type="submission" date="2022-06" db="EMBL/GenBank/DDBJ databases">
        <title>Complete genome sequences of two strains of the flax pathogen Septoria linicola.</title>
        <authorList>
            <person name="Lapalu N."/>
            <person name="Simon A."/>
            <person name="Demenou B."/>
            <person name="Paumier D."/>
            <person name="Guillot M.-P."/>
            <person name="Gout L."/>
            <person name="Valade R."/>
        </authorList>
    </citation>
    <scope>NUCLEOTIDE SEQUENCE</scope>
    <source>
        <strain evidence="3">SE15195</strain>
    </source>
</reference>
<evidence type="ECO:0000256" key="2">
    <source>
        <dbReference type="SAM" id="MobiDB-lite"/>
    </source>
</evidence>
<dbReference type="OrthoDB" id="10339616at2759"/>
<protein>
    <submittedName>
        <fullName evidence="3">Uncharacterized protein</fullName>
    </submittedName>
</protein>